<evidence type="ECO:0000313" key="2">
    <source>
        <dbReference type="EMBL" id="AXK50814.1"/>
    </source>
</evidence>
<dbReference type="EMBL" id="CP031376">
    <property type="protein sequence ID" value="AXK50814.1"/>
    <property type="molecule type" value="Genomic_DNA"/>
</dbReference>
<name>A0A345Z2I5_9MOLU</name>
<keyword evidence="1" id="KW-1133">Transmembrane helix</keyword>
<keyword evidence="3" id="KW-1185">Reference proteome</keyword>
<gene>
    <name evidence="2" type="ORF">SALLE_v1c01380</name>
</gene>
<evidence type="ECO:0000256" key="1">
    <source>
        <dbReference type="SAM" id="Phobius"/>
    </source>
</evidence>
<evidence type="ECO:0000313" key="3">
    <source>
        <dbReference type="Proteomes" id="UP000254792"/>
    </source>
</evidence>
<dbReference type="AlphaFoldDB" id="A0A345Z2I5"/>
<protein>
    <recommendedName>
        <fullName evidence="4">Transmembrane protein</fullName>
    </recommendedName>
</protein>
<evidence type="ECO:0008006" key="4">
    <source>
        <dbReference type="Google" id="ProtNLM"/>
    </source>
</evidence>
<reference evidence="2 3" key="1">
    <citation type="submission" date="2018-07" db="EMBL/GenBank/DDBJ databases">
        <title>Complete genome sequence of Spiroplasma alleghenense PLHS-1 (ATCC 51752).</title>
        <authorList>
            <person name="Chou L."/>
            <person name="Lee T.-Y."/>
            <person name="Tsai Y.-M."/>
            <person name="Kuo C.-H."/>
        </authorList>
    </citation>
    <scope>NUCLEOTIDE SEQUENCE [LARGE SCALE GENOMIC DNA]</scope>
    <source>
        <strain evidence="2 3">PLHS-1</strain>
    </source>
</reference>
<accession>A0A345Z2I5</accession>
<organism evidence="2 3">
    <name type="scientific">Spiroplasma alleghenense</name>
    <dbReference type="NCBI Taxonomy" id="216931"/>
    <lineage>
        <taxon>Bacteria</taxon>
        <taxon>Bacillati</taxon>
        <taxon>Mycoplasmatota</taxon>
        <taxon>Mollicutes</taxon>
        <taxon>Entomoplasmatales</taxon>
        <taxon>Spiroplasmataceae</taxon>
        <taxon>Spiroplasma</taxon>
    </lineage>
</organism>
<proteinExistence type="predicted"/>
<dbReference type="RefSeq" id="WP_115557740.1">
    <property type="nucleotide sequence ID" value="NZ_CP031376.1"/>
</dbReference>
<feature type="transmembrane region" description="Helical" evidence="1">
    <location>
        <begin position="209"/>
        <end position="231"/>
    </location>
</feature>
<dbReference type="KEGG" id="salx:SALLE_v1c01380"/>
<sequence length="252" mass="27683">MKKIILLTSFLLCATPAINLSKFRLENKQDTILLNKGYGELKDAIDLIFQQIVENDVKFQNEKIAKIAKDSINQVYDNIKGLNLDIEEIPKYLLESNEDFRNNYTEIFNNIEKLPKQNYENIKYLRSSSDYDELLETLKNNRPVIVGMIAAASVVGAGLGIAGIWSFGATLHYAGAAAATAIGMGKFLVDLDKSINLLENGEMTKKEGALIIINGAINTVTTVLGAASILYNPATAGLVIMKSLGYLIGKFI</sequence>
<feature type="transmembrane region" description="Helical" evidence="1">
    <location>
        <begin position="144"/>
        <end position="164"/>
    </location>
</feature>
<dbReference type="Proteomes" id="UP000254792">
    <property type="component" value="Chromosome"/>
</dbReference>
<feature type="transmembrane region" description="Helical" evidence="1">
    <location>
        <begin position="171"/>
        <end position="189"/>
    </location>
</feature>
<keyword evidence="1" id="KW-0472">Membrane</keyword>
<keyword evidence="1" id="KW-0812">Transmembrane</keyword>